<accession>A0A1F6VIN9</accession>
<dbReference type="Gene3D" id="1.10.260.40">
    <property type="entry name" value="lambda repressor-like DNA-binding domains"/>
    <property type="match status" value="1"/>
</dbReference>
<dbReference type="GO" id="GO:0003677">
    <property type="term" value="F:DNA binding"/>
    <property type="evidence" value="ECO:0007669"/>
    <property type="project" value="InterPro"/>
</dbReference>
<proteinExistence type="predicted"/>
<keyword evidence="2" id="KW-0472">Membrane</keyword>
<dbReference type="PANTHER" id="PTHR34475">
    <property type="match status" value="1"/>
</dbReference>
<dbReference type="SUPFAM" id="SSF47413">
    <property type="entry name" value="lambda repressor-like DNA-binding domains"/>
    <property type="match status" value="1"/>
</dbReference>
<dbReference type="InterPro" id="IPR050400">
    <property type="entry name" value="Bact_Cytoskel_RodZ"/>
</dbReference>
<dbReference type="InterPro" id="IPR010982">
    <property type="entry name" value="Lambda_DNA-bd_dom_sf"/>
</dbReference>
<sequence length="296" mass="31073">MQTKRPDNEAALGVMLQRAREGRGLSVDDAAQALRLSVRIVSALEEGAFERLPGPTYVRGYLRSYAQFLGLAPQPLIDAYGRLPQAAQQVDMTAPAPVRQATSSDMAVRLGTGIVVLIVFGLAAMWWVGHDNTARSPRTAESASAVVSQAPEPVASPRDVVAEEQAPVARAANATPVVAAATPSAAPIPTAKAPAAEAAVALGPTPVAPVANAPVSQLVLFVHQDSWADVRDAQQRRLLYETIPAGRVVSVDGVAPLSVFLGNVDGVTVEFNGKSYDVLRHKRGQVARFTLGLPPG</sequence>
<evidence type="ECO:0000256" key="2">
    <source>
        <dbReference type="SAM" id="Phobius"/>
    </source>
</evidence>
<feature type="domain" description="Cytoskeleton protein RodZ-like C-terminal" evidence="3">
    <location>
        <begin position="220"/>
        <end position="290"/>
    </location>
</feature>
<evidence type="ECO:0000313" key="5">
    <source>
        <dbReference type="Proteomes" id="UP000179076"/>
    </source>
</evidence>
<evidence type="ECO:0000259" key="3">
    <source>
        <dbReference type="Pfam" id="PF13464"/>
    </source>
</evidence>
<keyword evidence="2" id="KW-0812">Transmembrane</keyword>
<reference evidence="4 5" key="1">
    <citation type="journal article" date="2016" name="Nat. Commun.">
        <title>Thousands of microbial genomes shed light on interconnected biogeochemical processes in an aquifer system.</title>
        <authorList>
            <person name="Anantharaman K."/>
            <person name="Brown C.T."/>
            <person name="Hug L.A."/>
            <person name="Sharon I."/>
            <person name="Castelle C.J."/>
            <person name="Probst A.J."/>
            <person name="Thomas B.C."/>
            <person name="Singh A."/>
            <person name="Wilkins M.J."/>
            <person name="Karaoz U."/>
            <person name="Brodie E.L."/>
            <person name="Williams K.H."/>
            <person name="Hubbard S.S."/>
            <person name="Banfield J.F."/>
        </authorList>
    </citation>
    <scope>NUCLEOTIDE SEQUENCE [LARGE SCALE GENOMIC DNA]</scope>
</reference>
<gene>
    <name evidence="4" type="ORF">A2W18_05150</name>
</gene>
<organism evidence="4 5">
    <name type="scientific">Candidatus Muproteobacteria bacterium RBG_16_60_9</name>
    <dbReference type="NCBI Taxonomy" id="1817755"/>
    <lineage>
        <taxon>Bacteria</taxon>
        <taxon>Pseudomonadati</taxon>
        <taxon>Pseudomonadota</taxon>
        <taxon>Candidatus Muproteobacteria</taxon>
    </lineage>
</organism>
<dbReference type="Pfam" id="PF13464">
    <property type="entry name" value="RodZ_C"/>
    <property type="match status" value="1"/>
</dbReference>
<comment type="caution">
    <text evidence="4">The sequence shown here is derived from an EMBL/GenBank/DDBJ whole genome shotgun (WGS) entry which is preliminary data.</text>
</comment>
<feature type="region of interest" description="Disordered" evidence="1">
    <location>
        <begin position="139"/>
        <end position="159"/>
    </location>
</feature>
<dbReference type="CDD" id="cd00093">
    <property type="entry name" value="HTH_XRE"/>
    <property type="match status" value="1"/>
</dbReference>
<evidence type="ECO:0000313" key="4">
    <source>
        <dbReference type="EMBL" id="OGI69436.1"/>
    </source>
</evidence>
<keyword evidence="2" id="KW-1133">Transmembrane helix</keyword>
<name>A0A1F6VIN9_9PROT</name>
<dbReference type="AlphaFoldDB" id="A0A1F6VIN9"/>
<protein>
    <recommendedName>
        <fullName evidence="3">Cytoskeleton protein RodZ-like C-terminal domain-containing protein</fullName>
    </recommendedName>
</protein>
<evidence type="ECO:0000256" key="1">
    <source>
        <dbReference type="SAM" id="MobiDB-lite"/>
    </source>
</evidence>
<dbReference type="Proteomes" id="UP000179076">
    <property type="component" value="Unassembled WGS sequence"/>
</dbReference>
<dbReference type="InterPro" id="IPR025194">
    <property type="entry name" value="RodZ-like_C"/>
</dbReference>
<dbReference type="Pfam" id="PF13413">
    <property type="entry name" value="HTH_25"/>
    <property type="match status" value="1"/>
</dbReference>
<feature type="transmembrane region" description="Helical" evidence="2">
    <location>
        <begin position="107"/>
        <end position="128"/>
    </location>
</feature>
<dbReference type="PANTHER" id="PTHR34475:SF1">
    <property type="entry name" value="CYTOSKELETON PROTEIN RODZ"/>
    <property type="match status" value="1"/>
</dbReference>
<dbReference type="InterPro" id="IPR001387">
    <property type="entry name" value="Cro/C1-type_HTH"/>
</dbReference>
<dbReference type="EMBL" id="MFSP01000020">
    <property type="protein sequence ID" value="OGI69436.1"/>
    <property type="molecule type" value="Genomic_DNA"/>
</dbReference>